<organism evidence="1 2">
    <name type="scientific">Leptospira interrogans str. 2002000626</name>
    <dbReference type="NCBI Taxonomy" id="996803"/>
    <lineage>
        <taxon>Bacteria</taxon>
        <taxon>Pseudomonadati</taxon>
        <taxon>Spirochaetota</taxon>
        <taxon>Spirochaetia</taxon>
        <taxon>Leptospirales</taxon>
        <taxon>Leptospiraceae</taxon>
        <taxon>Leptospira</taxon>
    </lineage>
</organism>
<name>A0A829D707_LEPIR</name>
<dbReference type="Proteomes" id="UP000012329">
    <property type="component" value="Unassembled WGS sequence"/>
</dbReference>
<accession>A0A829D707</accession>
<proteinExistence type="predicted"/>
<dbReference type="AlphaFoldDB" id="A0A829D707"/>
<sequence length="48" mass="5886">MRINFSTTLMNKNNFKNTLSYSKYKIEYYEFYGKNSFGYKIFTILLYS</sequence>
<gene>
    <name evidence="1" type="ORF">LEP1GSC029_3021</name>
</gene>
<dbReference type="EMBL" id="AFJL02000118">
    <property type="protein sequence ID" value="EMY04629.1"/>
    <property type="molecule type" value="Genomic_DNA"/>
</dbReference>
<evidence type="ECO:0000313" key="1">
    <source>
        <dbReference type="EMBL" id="EMY04629.1"/>
    </source>
</evidence>
<evidence type="ECO:0000313" key="2">
    <source>
        <dbReference type="Proteomes" id="UP000012329"/>
    </source>
</evidence>
<reference evidence="1 2" key="1">
    <citation type="submission" date="2013-02" db="EMBL/GenBank/DDBJ databases">
        <authorList>
            <person name="Harkins D.M."/>
            <person name="Durkin A.S."/>
            <person name="Brinkac L.M."/>
            <person name="Haft D.H."/>
            <person name="Selengut J.D."/>
            <person name="Sanka R."/>
            <person name="DePew J."/>
            <person name="Purushe J."/>
            <person name="Whelen A.C."/>
            <person name="Vinetz J.M."/>
            <person name="Sutton G.G."/>
            <person name="Nierman W.C."/>
            <person name="Fouts D.E."/>
        </authorList>
    </citation>
    <scope>NUCLEOTIDE SEQUENCE [LARGE SCALE GENOMIC DNA]</scope>
    <source>
        <strain evidence="1 2">2002000626</strain>
    </source>
</reference>
<comment type="caution">
    <text evidence="1">The sequence shown here is derived from an EMBL/GenBank/DDBJ whole genome shotgun (WGS) entry which is preliminary data.</text>
</comment>
<protein>
    <submittedName>
        <fullName evidence="1">Uncharacterized protein</fullName>
    </submittedName>
</protein>